<evidence type="ECO:0000256" key="1">
    <source>
        <dbReference type="SAM" id="MobiDB-lite"/>
    </source>
</evidence>
<dbReference type="RefSeq" id="WP_232309939.1">
    <property type="nucleotide sequence ID" value="NZ_CP013729.1"/>
</dbReference>
<dbReference type="KEGG" id="rdp:RD2015_1167"/>
<sequence length="173" mass="17899" precursor="true">MMKKLLIASLVAVLAACQTTNPDVIQRGDAQRLSQVQDATLLSVRPVTVDGSQSGAGAVTGGVVGAVAGGSVGGRREGLVVGVLGAVAGAALGNAVERSATKEDAVELLLQMRNGERRAIVQAKGAEVWQPGEPVILVTTGGRTRVMRAPATTGAPQSNYQQPQYQQPQYRQQ</sequence>
<keyword evidence="5" id="KW-1185">Reference proteome</keyword>
<accession>A0A0U3N0A8</accession>
<feature type="region of interest" description="Disordered" evidence="1">
    <location>
        <begin position="151"/>
        <end position="173"/>
    </location>
</feature>
<protein>
    <submittedName>
        <fullName evidence="4">17 kDa surface antigen</fullName>
    </submittedName>
</protein>
<feature type="compositionally biased region" description="Low complexity" evidence="1">
    <location>
        <begin position="156"/>
        <end position="173"/>
    </location>
</feature>
<dbReference type="Proteomes" id="UP000060699">
    <property type="component" value="Chromosome"/>
</dbReference>
<proteinExistence type="predicted"/>
<dbReference type="Pfam" id="PF05433">
    <property type="entry name" value="Rick_17kDa_Anti"/>
    <property type="match status" value="1"/>
</dbReference>
<dbReference type="PROSITE" id="PS51257">
    <property type="entry name" value="PROKAR_LIPOPROTEIN"/>
    <property type="match status" value="1"/>
</dbReference>
<dbReference type="GO" id="GO:0019867">
    <property type="term" value="C:outer membrane"/>
    <property type="evidence" value="ECO:0007669"/>
    <property type="project" value="InterPro"/>
</dbReference>
<feature type="domain" description="Glycine zipper 2TM" evidence="3">
    <location>
        <begin position="56"/>
        <end position="97"/>
    </location>
</feature>
<dbReference type="STRING" id="76731.RD2015_1167"/>
<feature type="signal peptide" evidence="2">
    <location>
        <begin position="1"/>
        <end position="15"/>
    </location>
</feature>
<evidence type="ECO:0000259" key="3">
    <source>
        <dbReference type="Pfam" id="PF05433"/>
    </source>
</evidence>
<evidence type="ECO:0000313" key="5">
    <source>
        <dbReference type="Proteomes" id="UP000060699"/>
    </source>
</evidence>
<name>A0A0U3N0A8_9BURK</name>
<dbReference type="AlphaFoldDB" id="A0A0U3N0A8"/>
<dbReference type="PATRIC" id="fig|76731.3.peg.1189"/>
<organism evidence="4 5">
    <name type="scientific">Roseateles depolymerans</name>
    <dbReference type="NCBI Taxonomy" id="76731"/>
    <lineage>
        <taxon>Bacteria</taxon>
        <taxon>Pseudomonadati</taxon>
        <taxon>Pseudomonadota</taxon>
        <taxon>Betaproteobacteria</taxon>
        <taxon>Burkholderiales</taxon>
        <taxon>Sphaerotilaceae</taxon>
        <taxon>Roseateles</taxon>
    </lineage>
</organism>
<evidence type="ECO:0000256" key="2">
    <source>
        <dbReference type="SAM" id="SignalP"/>
    </source>
</evidence>
<reference evidence="4 5" key="1">
    <citation type="submission" date="2015-12" db="EMBL/GenBank/DDBJ databases">
        <title>Complete genome of Roseateles depolymerans KCTC 42856.</title>
        <authorList>
            <person name="Kim K.M."/>
        </authorList>
    </citation>
    <scope>NUCLEOTIDE SEQUENCE [LARGE SCALE GENOMIC DNA]</scope>
    <source>
        <strain evidence="4 5">KCTC 42856</strain>
    </source>
</reference>
<feature type="chain" id="PRO_5044264993" evidence="2">
    <location>
        <begin position="16"/>
        <end position="173"/>
    </location>
</feature>
<gene>
    <name evidence="4" type="ORF">RD2015_1167</name>
</gene>
<dbReference type="InterPro" id="IPR008816">
    <property type="entry name" value="Gly_zipper_2TM_dom"/>
</dbReference>
<dbReference type="EMBL" id="CP013729">
    <property type="protein sequence ID" value="ALV05659.1"/>
    <property type="molecule type" value="Genomic_DNA"/>
</dbReference>
<keyword evidence="2" id="KW-0732">Signal</keyword>
<evidence type="ECO:0000313" key="4">
    <source>
        <dbReference type="EMBL" id="ALV05659.1"/>
    </source>
</evidence>